<evidence type="ECO:0000256" key="2">
    <source>
        <dbReference type="ARBA" id="ARBA00022898"/>
    </source>
</evidence>
<dbReference type="Proteomes" id="UP001597182">
    <property type="component" value="Unassembled WGS sequence"/>
</dbReference>
<dbReference type="Pfam" id="PF00291">
    <property type="entry name" value="PALP"/>
    <property type="match status" value="1"/>
</dbReference>
<proteinExistence type="predicted"/>
<evidence type="ECO:0000259" key="3">
    <source>
        <dbReference type="Pfam" id="PF00291"/>
    </source>
</evidence>
<evidence type="ECO:0000256" key="1">
    <source>
        <dbReference type="ARBA" id="ARBA00001933"/>
    </source>
</evidence>
<dbReference type="Gene3D" id="3.40.50.1100">
    <property type="match status" value="2"/>
</dbReference>
<reference evidence="5" key="1">
    <citation type="journal article" date="2019" name="Int. J. Syst. Evol. Microbiol.">
        <title>The Global Catalogue of Microorganisms (GCM) 10K type strain sequencing project: providing services to taxonomists for standard genome sequencing and annotation.</title>
        <authorList>
            <consortium name="The Broad Institute Genomics Platform"/>
            <consortium name="The Broad Institute Genome Sequencing Center for Infectious Disease"/>
            <person name="Wu L."/>
            <person name="Ma J."/>
        </authorList>
    </citation>
    <scope>NUCLEOTIDE SEQUENCE [LARGE SCALE GENOMIC DNA]</scope>
    <source>
        <strain evidence="5">CCUG 49018</strain>
    </source>
</reference>
<comment type="cofactor">
    <cofactor evidence="1">
        <name>pyridoxal 5'-phosphate</name>
        <dbReference type="ChEBI" id="CHEBI:597326"/>
    </cofactor>
</comment>
<dbReference type="SUPFAM" id="SSF53686">
    <property type="entry name" value="Tryptophan synthase beta subunit-like PLP-dependent enzymes"/>
    <property type="match status" value="1"/>
</dbReference>
<evidence type="ECO:0000313" key="4">
    <source>
        <dbReference type="EMBL" id="MFD1232281.1"/>
    </source>
</evidence>
<keyword evidence="2" id="KW-0663">Pyridoxal phosphate</keyword>
<dbReference type="InterPro" id="IPR001926">
    <property type="entry name" value="TrpB-like_PALP"/>
</dbReference>
<name>A0ABW3VBV7_9PSEU</name>
<dbReference type="CDD" id="cd01561">
    <property type="entry name" value="CBS_like"/>
    <property type="match status" value="1"/>
</dbReference>
<dbReference type="InterPro" id="IPR036052">
    <property type="entry name" value="TrpB-like_PALP_sf"/>
</dbReference>
<feature type="domain" description="Tryptophan synthase beta chain-like PALP" evidence="3">
    <location>
        <begin position="15"/>
        <end position="311"/>
    </location>
</feature>
<dbReference type="RefSeq" id="WP_346093280.1">
    <property type="nucleotide sequence ID" value="NZ_BAABKS010000074.1"/>
</dbReference>
<evidence type="ECO:0000313" key="5">
    <source>
        <dbReference type="Proteomes" id="UP001597182"/>
    </source>
</evidence>
<dbReference type="InterPro" id="IPR050214">
    <property type="entry name" value="Cys_Synth/Cystath_Beta-Synth"/>
</dbReference>
<sequence length="463" mass="48129">MERTASPGAVHQSLTDGIGATPLVRLDRVVAGIAAEVHVKAEYANPGGSVKDRAAFAMVTAAERDGRLRPGGTVVEGTSGNTGIGLAMVAARRGYRCVLVVPDRTAAEKIALLRAYGAEVVLTPGTVPQHDPRHVRRLAERIAAETPGGWLADQYTNPANPLVHQRTTGPEIWAQTGGRITHLVAGVGTGGTITGTARHLREVAGGRVRIVAADPATSRYSGGDGSPYTVEAVGHYLHPDTVDDEWPETYDPTVVDEFVRVADGDAVRLVRRVAREEGLLLGGSAGTALVAALQVAADLGAGDVVVAIAPDSGRAYLSKYFDDDWCARLGFVDAATGPLVRDVLPPAAPGLAVVPLGRRVGEVAAALPPGPDLRPVVADRQTTSTDRASGDVVGSVSVSTLRHAPAGGSVADHLLEPLATIGIGESVAGALARVPDDGRPLLVLDDGRVVRSTSRHDLTRERR</sequence>
<dbReference type="InterPro" id="IPR001216">
    <property type="entry name" value="P-phosphate_BS"/>
</dbReference>
<dbReference type="EMBL" id="JBHTMB010000021">
    <property type="protein sequence ID" value="MFD1232281.1"/>
    <property type="molecule type" value="Genomic_DNA"/>
</dbReference>
<accession>A0ABW3VBV7</accession>
<gene>
    <name evidence="4" type="ORF">ACFQ34_03195</name>
</gene>
<organism evidence="4 5">
    <name type="scientific">Pseudonocardia benzenivorans</name>
    <dbReference type="NCBI Taxonomy" id="228005"/>
    <lineage>
        <taxon>Bacteria</taxon>
        <taxon>Bacillati</taxon>
        <taxon>Actinomycetota</taxon>
        <taxon>Actinomycetes</taxon>
        <taxon>Pseudonocardiales</taxon>
        <taxon>Pseudonocardiaceae</taxon>
        <taxon>Pseudonocardia</taxon>
    </lineage>
</organism>
<keyword evidence="5" id="KW-1185">Reference proteome</keyword>
<dbReference type="PROSITE" id="PS00901">
    <property type="entry name" value="CYS_SYNTHASE"/>
    <property type="match status" value="1"/>
</dbReference>
<dbReference type="PANTHER" id="PTHR10314">
    <property type="entry name" value="CYSTATHIONINE BETA-SYNTHASE"/>
    <property type="match status" value="1"/>
</dbReference>
<comment type="caution">
    <text evidence="4">The sequence shown here is derived from an EMBL/GenBank/DDBJ whole genome shotgun (WGS) entry which is preliminary data.</text>
</comment>
<protein>
    <submittedName>
        <fullName evidence="4">PLP-dependent cysteine synthase family protein</fullName>
    </submittedName>
</protein>